<protein>
    <recommendedName>
        <fullName evidence="4">TRAP transporter solute receptor, TAXI family</fullName>
    </recommendedName>
</protein>
<keyword evidence="1" id="KW-0732">Signal</keyword>
<feature type="signal peptide" evidence="1">
    <location>
        <begin position="1"/>
        <end position="22"/>
    </location>
</feature>
<organism evidence="2 3">
    <name type="scientific">Acidaminobacter hydrogenoformans DSM 2784</name>
    <dbReference type="NCBI Taxonomy" id="1120920"/>
    <lineage>
        <taxon>Bacteria</taxon>
        <taxon>Bacillati</taxon>
        <taxon>Bacillota</taxon>
        <taxon>Clostridia</taxon>
        <taxon>Peptostreptococcales</taxon>
        <taxon>Acidaminobacteraceae</taxon>
        <taxon>Acidaminobacter</taxon>
    </lineage>
</organism>
<dbReference type="InterPro" id="IPR011852">
    <property type="entry name" value="TRAP_TAXI"/>
</dbReference>
<dbReference type="STRING" id="1120920.SAMN03080599_01803"/>
<dbReference type="EMBL" id="FMWL01000007">
    <property type="protein sequence ID" value="SCZ79492.1"/>
    <property type="molecule type" value="Genomic_DNA"/>
</dbReference>
<dbReference type="Proteomes" id="UP000199208">
    <property type="component" value="Unassembled WGS sequence"/>
</dbReference>
<dbReference type="Pfam" id="PF16868">
    <property type="entry name" value="NMT1_3"/>
    <property type="match status" value="1"/>
</dbReference>
<dbReference type="Gene3D" id="3.40.190.10">
    <property type="entry name" value="Periplasmic binding protein-like II"/>
    <property type="match status" value="2"/>
</dbReference>
<dbReference type="CDD" id="cd13567">
    <property type="entry name" value="PBP2_TtGluBP"/>
    <property type="match status" value="1"/>
</dbReference>
<accession>A0A1G5RZF9</accession>
<sequence>MKKKLVALILSTFMVLSLVGCSNPTQQEVSQTPSKTVERFSLATGGTGGTYYPIGSGIAATVTKYAANIEMNAEATGGSVANIQMAQDKGVDFLLSSASTAFAGFDGQDPFEKPVDTLRGITALYPETFQFVVLDNSGIKTISDLKGKKVAVGAPGSGTERSAKRILEYHGLTYDDIEVQYLGFGEAVTSLKDRLTDCAIVGSGIPTSSVVDAAATLEIDLLDIDPNVVDKLVKDNPYYTVDMIPAGVYKGVEKDVVAIATPALLIVRDEVSNEAVYETVKAIYENIEEIRSVHTQGNSIKLENALNGMSVPLHPGAEIYYKEVGIIK</sequence>
<gene>
    <name evidence="2" type="ORF">SAMN03080599_01803</name>
</gene>
<evidence type="ECO:0000313" key="2">
    <source>
        <dbReference type="EMBL" id="SCZ79492.1"/>
    </source>
</evidence>
<dbReference type="RefSeq" id="WP_092590678.1">
    <property type="nucleotide sequence ID" value="NZ_FMWL01000007.1"/>
</dbReference>
<dbReference type="PANTHER" id="PTHR42941:SF1">
    <property type="entry name" value="SLL1037 PROTEIN"/>
    <property type="match status" value="1"/>
</dbReference>
<dbReference type="OrthoDB" id="9776669at2"/>
<dbReference type="PROSITE" id="PS51257">
    <property type="entry name" value="PROKAR_LIPOPROTEIN"/>
    <property type="match status" value="1"/>
</dbReference>
<dbReference type="AlphaFoldDB" id="A0A1G5RZF9"/>
<evidence type="ECO:0008006" key="4">
    <source>
        <dbReference type="Google" id="ProtNLM"/>
    </source>
</evidence>
<evidence type="ECO:0000313" key="3">
    <source>
        <dbReference type="Proteomes" id="UP000199208"/>
    </source>
</evidence>
<keyword evidence="3" id="KW-1185">Reference proteome</keyword>
<feature type="chain" id="PRO_5038397755" description="TRAP transporter solute receptor, TAXI family" evidence="1">
    <location>
        <begin position="23"/>
        <end position="328"/>
    </location>
</feature>
<dbReference type="PANTHER" id="PTHR42941">
    <property type="entry name" value="SLL1037 PROTEIN"/>
    <property type="match status" value="1"/>
</dbReference>
<proteinExistence type="predicted"/>
<dbReference type="NCBIfam" id="TIGR02122">
    <property type="entry name" value="TRAP_TAXI"/>
    <property type="match status" value="1"/>
</dbReference>
<dbReference type="SUPFAM" id="SSF53850">
    <property type="entry name" value="Periplasmic binding protein-like II"/>
    <property type="match status" value="1"/>
</dbReference>
<reference evidence="2 3" key="1">
    <citation type="submission" date="2016-10" db="EMBL/GenBank/DDBJ databases">
        <authorList>
            <person name="de Groot N.N."/>
        </authorList>
    </citation>
    <scope>NUCLEOTIDE SEQUENCE [LARGE SCALE GENOMIC DNA]</scope>
    <source>
        <strain evidence="2 3">DSM 2784</strain>
    </source>
</reference>
<name>A0A1G5RZF9_9FIRM</name>
<evidence type="ECO:0000256" key="1">
    <source>
        <dbReference type="SAM" id="SignalP"/>
    </source>
</evidence>